<accession>A0A8D8VRZ7</accession>
<dbReference type="EMBL" id="HBUF01079460">
    <property type="protein sequence ID" value="CAG6632373.1"/>
    <property type="molecule type" value="Transcribed_RNA"/>
</dbReference>
<sequence>MLHYLHKNNKPYFQQLNLTNGNKYLCSCKIKYLQLVDCHVTINVRTQSLMIATWSLYPVVVVSPAYPPVRPSYIMWSSSSSTHCTIGIIRISIFMLHKMK</sequence>
<proteinExistence type="predicted"/>
<evidence type="ECO:0000313" key="1">
    <source>
        <dbReference type="EMBL" id="CAG6632373.1"/>
    </source>
</evidence>
<dbReference type="AlphaFoldDB" id="A0A8D8VRZ7"/>
<reference evidence="1" key="1">
    <citation type="submission" date="2021-05" db="EMBL/GenBank/DDBJ databases">
        <authorList>
            <person name="Alioto T."/>
            <person name="Alioto T."/>
            <person name="Gomez Garrido J."/>
        </authorList>
    </citation>
    <scope>NUCLEOTIDE SEQUENCE</scope>
</reference>
<organism evidence="1">
    <name type="scientific">Cacopsylla melanoneura</name>
    <dbReference type="NCBI Taxonomy" id="428564"/>
    <lineage>
        <taxon>Eukaryota</taxon>
        <taxon>Metazoa</taxon>
        <taxon>Ecdysozoa</taxon>
        <taxon>Arthropoda</taxon>
        <taxon>Hexapoda</taxon>
        <taxon>Insecta</taxon>
        <taxon>Pterygota</taxon>
        <taxon>Neoptera</taxon>
        <taxon>Paraneoptera</taxon>
        <taxon>Hemiptera</taxon>
        <taxon>Sternorrhyncha</taxon>
        <taxon>Psylloidea</taxon>
        <taxon>Psyllidae</taxon>
        <taxon>Psyllinae</taxon>
        <taxon>Cacopsylla</taxon>
    </lineage>
</organism>
<name>A0A8D8VRZ7_9HEMI</name>
<protein>
    <submittedName>
        <fullName evidence="1">Uncharacterized protein</fullName>
    </submittedName>
</protein>